<sequence length="37" mass="4192">MTNPILSRMDLGPILLLILSICRSPLLTNHFLVEQQT</sequence>
<organism evidence="1">
    <name type="scientific">Tainia dunnii</name>
    <dbReference type="NCBI Taxonomy" id="1470429"/>
    <lineage>
        <taxon>Eukaryota</taxon>
        <taxon>Viridiplantae</taxon>
        <taxon>Streptophyta</taxon>
        <taxon>Embryophyta</taxon>
        <taxon>Tracheophyta</taxon>
        <taxon>Spermatophyta</taxon>
        <taxon>Magnoliopsida</taxon>
        <taxon>Liliopsida</taxon>
        <taxon>Asparagales</taxon>
        <taxon>Orchidaceae</taxon>
        <taxon>Epidendroideae</taxon>
        <taxon>Collabieae</taxon>
        <taxon>Tainia</taxon>
    </lineage>
</organism>
<dbReference type="GeneID" id="43956961"/>
<keyword evidence="1" id="KW-0934">Plastid</keyword>
<protein>
    <submittedName>
        <fullName evidence="1">NADH-plastoquinone oxidoreductase subunit K</fullName>
    </submittedName>
</protein>
<geneLocation type="chloroplast" evidence="1"/>
<evidence type="ECO:0000313" key="1">
    <source>
        <dbReference type="EMBL" id="QIA92415.1"/>
    </source>
</evidence>
<reference evidence="1" key="1">
    <citation type="journal article" date="2020" name="Mitochondrial DNA Part B Resour">
        <title>The complete chloroplast genome of Tainia dunnii (Orchidaceae): genome structure and evolution.</title>
        <authorList>
            <person name="Xie T.-X."/>
            <person name="Yu X."/>
            <person name="Zheng Q.-D."/>
            <person name="Ma S.-H."/>
            <person name="Liu Z.-J."/>
            <person name="Ai Y."/>
        </authorList>
    </citation>
    <scope>NUCLEOTIDE SEQUENCE</scope>
</reference>
<dbReference type="RefSeq" id="YP_009726709.1">
    <property type="nucleotide sequence ID" value="NC_045862.1"/>
</dbReference>
<dbReference type="EMBL" id="MN641754">
    <property type="protein sequence ID" value="QIA92415.1"/>
    <property type="molecule type" value="Genomic_DNA"/>
</dbReference>
<proteinExistence type="predicted"/>
<gene>
    <name evidence="1" type="primary">ndhK</name>
</gene>
<name>A0A6C0ST95_9ASPA</name>
<keyword evidence="1" id="KW-0150">Chloroplast</keyword>
<accession>A0A6C0ST95</accession>
<dbReference type="AlphaFoldDB" id="A0A6C0ST95"/>